<name>A0ABD6HM01_SERMA</name>
<protein>
    <submittedName>
        <fullName evidence="2">Zinc ribbon domain-containing protein</fullName>
    </submittedName>
</protein>
<dbReference type="EMBL" id="WNKC01000001">
    <property type="protein sequence ID" value="MVF02800.1"/>
    <property type="molecule type" value="Genomic_DNA"/>
</dbReference>
<gene>
    <name evidence="2" type="ORF">GMA22_05950</name>
</gene>
<keyword evidence="1" id="KW-0472">Membrane</keyword>
<comment type="caution">
    <text evidence="2">The sequence shown here is derived from an EMBL/GenBank/DDBJ whole genome shotgun (WGS) entry which is preliminary data.</text>
</comment>
<evidence type="ECO:0000256" key="1">
    <source>
        <dbReference type="SAM" id="Phobius"/>
    </source>
</evidence>
<reference evidence="2 3" key="1">
    <citation type="submission" date="2019-11" db="EMBL/GenBank/DDBJ databases">
        <title>Whole genome sequence of a plant growth promoting strain Serratia marcescens BTL07 isolated from the rhizoplane of Chili (Capsicum annuum).</title>
        <authorList>
            <person name="Dutta S."/>
            <person name="Khatun A."/>
            <person name="Gupta D.R."/>
            <person name="Surovy M.Z."/>
            <person name="Rahman M.M."/>
            <person name="Mahmud N.U."/>
            <person name="Emes R."/>
            <person name="Warry A."/>
            <person name="West H."/>
            <person name="Clarke M.L."/>
            <person name="Islam M.T."/>
        </authorList>
    </citation>
    <scope>NUCLEOTIDE SEQUENCE [LARGE SCALE GENOMIC DNA]</scope>
    <source>
        <strain evidence="2 3">BTL07</strain>
    </source>
</reference>
<keyword evidence="1" id="KW-1133">Transmembrane helix</keyword>
<sequence>MRNIGFLILAVGVIWVLVALNIDTSVATGYGGRVNNIGLMANKQNQIIIGGIVIVCGLIISVFCKSIPSYKIVKCPFCAEDINRDALKCKHCGSDVSEHSSKSELPKAHGHSASELVITNSDGKKDLNLSVVSEIAMKMHLEMPNNKALSVMVTNAPIISMLKETMDKQMGMDFESHLESELVRIKSKK</sequence>
<accession>A0ABD6HM01</accession>
<feature type="transmembrane region" description="Helical" evidence="1">
    <location>
        <begin position="45"/>
        <end position="64"/>
    </location>
</feature>
<organism evidence="2 3">
    <name type="scientific">Serratia marcescens</name>
    <dbReference type="NCBI Taxonomy" id="615"/>
    <lineage>
        <taxon>Bacteria</taxon>
        <taxon>Pseudomonadati</taxon>
        <taxon>Pseudomonadota</taxon>
        <taxon>Gammaproteobacteria</taxon>
        <taxon>Enterobacterales</taxon>
        <taxon>Yersiniaceae</taxon>
        <taxon>Serratia</taxon>
    </lineage>
</organism>
<proteinExistence type="predicted"/>
<evidence type="ECO:0000313" key="2">
    <source>
        <dbReference type="EMBL" id="MVF02800.1"/>
    </source>
</evidence>
<evidence type="ECO:0000313" key="3">
    <source>
        <dbReference type="Proteomes" id="UP000443014"/>
    </source>
</evidence>
<dbReference type="RefSeq" id="WP_151266149.1">
    <property type="nucleotide sequence ID" value="NZ_WNKC01000001.1"/>
</dbReference>
<keyword evidence="1" id="KW-0812">Transmembrane</keyword>
<dbReference type="Proteomes" id="UP000443014">
    <property type="component" value="Unassembled WGS sequence"/>
</dbReference>
<dbReference type="AlphaFoldDB" id="A0ABD6HM01"/>